<dbReference type="Proteomes" id="UP000266313">
    <property type="component" value="Chromosome"/>
</dbReference>
<organism evidence="2 3">
    <name type="scientific">Methylocaldum marinum</name>
    <dbReference type="NCBI Taxonomy" id="1432792"/>
    <lineage>
        <taxon>Bacteria</taxon>
        <taxon>Pseudomonadati</taxon>
        <taxon>Pseudomonadota</taxon>
        <taxon>Gammaproteobacteria</taxon>
        <taxon>Methylococcales</taxon>
        <taxon>Methylococcaceae</taxon>
        <taxon>Methylocaldum</taxon>
    </lineage>
</organism>
<dbReference type="GO" id="GO:0008476">
    <property type="term" value="F:protein-tyrosine sulfotransferase activity"/>
    <property type="evidence" value="ECO:0007669"/>
    <property type="project" value="InterPro"/>
</dbReference>
<dbReference type="InterPro" id="IPR026634">
    <property type="entry name" value="TPST-like"/>
</dbReference>
<gene>
    <name evidence="2" type="ORF">sS8_0364</name>
</gene>
<accession>A0A286P3W0</accession>
<dbReference type="Pfam" id="PF13469">
    <property type="entry name" value="Sulfotransfer_3"/>
    <property type="match status" value="1"/>
</dbReference>
<keyword evidence="1 2" id="KW-0808">Transferase</keyword>
<dbReference type="Pfam" id="PF13181">
    <property type="entry name" value="TPR_8"/>
    <property type="match status" value="1"/>
</dbReference>
<dbReference type="PANTHER" id="PTHR12788:SF10">
    <property type="entry name" value="PROTEIN-TYROSINE SULFOTRANSFERASE"/>
    <property type="match status" value="1"/>
</dbReference>
<proteinExistence type="predicted"/>
<dbReference type="EMBL" id="AP017928">
    <property type="protein sequence ID" value="BBA32332.1"/>
    <property type="molecule type" value="Genomic_DNA"/>
</dbReference>
<dbReference type="SUPFAM" id="SSF48452">
    <property type="entry name" value="TPR-like"/>
    <property type="match status" value="1"/>
</dbReference>
<dbReference type="KEGG" id="mmai:sS8_0364"/>
<dbReference type="InterPro" id="IPR011990">
    <property type="entry name" value="TPR-like_helical_dom_sf"/>
</dbReference>
<dbReference type="Gene3D" id="1.25.40.10">
    <property type="entry name" value="Tetratricopeptide repeat domain"/>
    <property type="match status" value="1"/>
</dbReference>
<evidence type="ECO:0000313" key="3">
    <source>
        <dbReference type="Proteomes" id="UP000266313"/>
    </source>
</evidence>
<dbReference type="SMART" id="SM00028">
    <property type="entry name" value="TPR"/>
    <property type="match status" value="4"/>
</dbReference>
<dbReference type="SUPFAM" id="SSF52540">
    <property type="entry name" value="P-loop containing nucleoside triphosphate hydrolases"/>
    <property type="match status" value="1"/>
</dbReference>
<dbReference type="InterPro" id="IPR027417">
    <property type="entry name" value="P-loop_NTPase"/>
</dbReference>
<protein>
    <submittedName>
        <fullName evidence="2">Sulfotransferase</fullName>
    </submittedName>
</protein>
<keyword evidence="3" id="KW-1185">Reference proteome</keyword>
<dbReference type="RefSeq" id="WP_232020476.1">
    <property type="nucleotide sequence ID" value="NZ_AP017928.1"/>
</dbReference>
<sequence length="509" mass="57152">MTTYIQRGHAAIQSRNVAEAAEWFEKAVVENPKDGQAKACLGQALCWLGRRKEGIAHLRQSGQLLMKKARKSRDVNLLLGLAEQLQFWNDYHGSLELAEQAVRIDGSNVRGFQLLALAYSRLNRTKSALSAGRRAVKLAPHSAVLQILLATLEAAEGAREEARLRLEKVLKGFPTPEEKFRAHKELARILDKLKAFDQVFAHLHAAAEVSGLLPEVRKQDAALVPNLIRTYTDGFTANLLGRWSGTGFPRNDRAPPVFLVGFMRSGTTLTQEVLDAHPDVFVADETDLMVALRKELDLMAGTPGTTPEQLAKLDLAGVLHLRRFYWNRARALFGNEADRPVFVDKTTMNTIDLGLINCIFPDAKLIFVMRDPRDVCLSCFMQIMVPTPSTVHLLSWEGTAAFYAQIMDWWRSMKTRMTLDFMEFRYEDAVSRFDTTFREVFSFLGLSWNPAVADFHKRAAGKYINSPSFGQVAQPLYASSVGRWRYYASEFGPVSDILAPFVTAFGYDP</sequence>
<reference evidence="2 3" key="1">
    <citation type="submission" date="2016-12" db="EMBL/GenBank/DDBJ databases">
        <title>Genome sequencing of Methylocaldum marinum.</title>
        <authorList>
            <person name="Takeuchi M."/>
            <person name="Kamagata Y."/>
            <person name="Hiraoka S."/>
            <person name="Oshima K."/>
            <person name="Hattori M."/>
            <person name="Iwasaki W."/>
        </authorList>
    </citation>
    <scope>NUCLEOTIDE SEQUENCE [LARGE SCALE GENOMIC DNA]</scope>
    <source>
        <strain evidence="2 3">S8</strain>
    </source>
</reference>
<dbReference type="Gene3D" id="3.40.50.300">
    <property type="entry name" value="P-loop containing nucleotide triphosphate hydrolases"/>
    <property type="match status" value="1"/>
</dbReference>
<evidence type="ECO:0000256" key="1">
    <source>
        <dbReference type="ARBA" id="ARBA00022679"/>
    </source>
</evidence>
<dbReference type="InterPro" id="IPR019734">
    <property type="entry name" value="TPR_rpt"/>
</dbReference>
<name>A0A286P3W0_9GAMM</name>
<dbReference type="AlphaFoldDB" id="A0A286P3W0"/>
<dbReference type="PANTHER" id="PTHR12788">
    <property type="entry name" value="PROTEIN-TYROSINE SULFOTRANSFERASE 2"/>
    <property type="match status" value="1"/>
</dbReference>
<evidence type="ECO:0000313" key="2">
    <source>
        <dbReference type="EMBL" id="BBA32332.1"/>
    </source>
</evidence>